<dbReference type="RefSeq" id="WP_058293417.1">
    <property type="nucleotide sequence ID" value="NZ_CAKJVE010000004.1"/>
</dbReference>
<evidence type="ECO:0000313" key="2">
    <source>
        <dbReference type="EMBL" id="PEG29515.1"/>
    </source>
</evidence>
<proteinExistence type="predicted"/>
<dbReference type="AlphaFoldDB" id="A0A2A7MCV3"/>
<dbReference type="InterPro" id="IPR010181">
    <property type="entry name" value="CGCAxxGCC_motif"/>
</dbReference>
<dbReference type="Proteomes" id="UP000431451">
    <property type="component" value="Unassembled WGS sequence"/>
</dbReference>
<organism evidence="2 4">
    <name type="scientific">Clostridium neonatale</name>
    <dbReference type="NCBI Taxonomy" id="137838"/>
    <lineage>
        <taxon>Bacteria</taxon>
        <taxon>Bacillati</taxon>
        <taxon>Bacillota</taxon>
        <taxon>Clostridia</taxon>
        <taxon>Eubacteriales</taxon>
        <taxon>Clostridiaceae</taxon>
        <taxon>Clostridium</taxon>
    </lineage>
</organism>
<sequence length="133" mass="14931">MLTETAKRYWTKEYDLNCAECIMYAANEEYNLNLSHETFKTMAGFGGGMASGEVCGAISGAVAVLGIMFTEERGHKSPKVRAMTQEFIKRFKEEMGYIDCRDLKTKIVNPEEKACSHMIEVSVEILESIIKEG</sequence>
<protein>
    <recommendedName>
        <fullName evidence="6">C_GCAxxG_C_C family protein</fullName>
    </recommendedName>
</protein>
<dbReference type="EMBL" id="PDCJ01000003">
    <property type="protein sequence ID" value="PEG29515.1"/>
    <property type="molecule type" value="Genomic_DNA"/>
</dbReference>
<dbReference type="STRING" id="137838.GCA_001458595_00449"/>
<reference evidence="3 5" key="2">
    <citation type="submission" date="2018-06" db="EMBL/GenBank/DDBJ databases">
        <authorList>
            <consortium name="IHU Genomes"/>
        </authorList>
    </citation>
    <scope>NUCLEOTIDE SEQUENCE [LARGE SCALE GENOMIC DNA]</scope>
    <source>
        <strain evidence="3 5">NEC25</strain>
    </source>
</reference>
<dbReference type="NCBIfam" id="TIGR01909">
    <property type="entry name" value="C_GCAxxG_C_C"/>
    <property type="match status" value="1"/>
</dbReference>
<dbReference type="Proteomes" id="UP000220840">
    <property type="component" value="Unassembled WGS sequence"/>
</dbReference>
<evidence type="ECO:0000313" key="1">
    <source>
        <dbReference type="EMBL" id="CAG9703662.1"/>
    </source>
</evidence>
<evidence type="ECO:0000313" key="4">
    <source>
        <dbReference type="Proteomes" id="UP000220840"/>
    </source>
</evidence>
<dbReference type="Proteomes" id="UP000789738">
    <property type="component" value="Unassembled WGS sequence"/>
</dbReference>
<dbReference type="InterPro" id="IPR036280">
    <property type="entry name" value="Multihaem_cyt_sf"/>
</dbReference>
<reference evidence="2 4" key="1">
    <citation type="submission" date="2017-10" db="EMBL/GenBank/DDBJ databases">
        <title>Effective Description of Clostridium neonatale sp. nov. linked to necrotizing enterocolitis in neonates and a clarification of species assignable to the genus Clostridium (Prazmowski 1880) emend. Lawson and Rainey 2016.</title>
        <authorList>
            <person name="Bernard K."/>
            <person name="Burdz T."/>
            <person name="Wiebe D."/>
            <person name="Balcewich B."/>
            <person name="Alfa M."/>
            <person name="Bernier A.-M."/>
        </authorList>
    </citation>
    <scope>NUCLEOTIDE SEQUENCE [LARGE SCALE GENOMIC DNA]</scope>
    <source>
        <strain evidence="2 4">LCDC99A005</strain>
    </source>
</reference>
<evidence type="ECO:0008006" key="6">
    <source>
        <dbReference type="Google" id="ProtNLM"/>
    </source>
</evidence>
<dbReference type="SUPFAM" id="SSF48695">
    <property type="entry name" value="Multiheme cytochromes"/>
    <property type="match status" value="1"/>
</dbReference>
<name>A0A2A7MCV3_9CLOT</name>
<evidence type="ECO:0000313" key="5">
    <source>
        <dbReference type="Proteomes" id="UP000431451"/>
    </source>
</evidence>
<dbReference type="EMBL" id="CAKJVE010000004">
    <property type="protein sequence ID" value="CAG9703662.1"/>
    <property type="molecule type" value="Genomic_DNA"/>
</dbReference>
<evidence type="ECO:0000313" key="3">
    <source>
        <dbReference type="EMBL" id="VCT82831.1"/>
    </source>
</evidence>
<keyword evidence="4" id="KW-1185">Reference proteome</keyword>
<dbReference type="Pfam" id="PF09719">
    <property type="entry name" value="C_GCAxxG_C_C"/>
    <property type="match status" value="1"/>
</dbReference>
<reference evidence="1" key="3">
    <citation type="submission" date="2021-10" db="EMBL/GenBank/DDBJ databases">
        <authorList>
            <person name="Mesa V."/>
        </authorList>
    </citation>
    <scope>NUCLEOTIDE SEQUENCE</scope>
    <source>
        <strain evidence="1">CC3_PB</strain>
    </source>
</reference>
<accession>A0A2A7MCV3</accession>
<gene>
    <name evidence="1" type="ORF">CNEO_40764</name>
    <name evidence="3" type="ORF">CNEONATNEC25_00391</name>
    <name evidence="2" type="ORF">CQ394_16365</name>
</gene>
<dbReference type="OrthoDB" id="45689at2"/>
<dbReference type="EMBL" id="UWJD01000001">
    <property type="protein sequence ID" value="VCT82831.1"/>
    <property type="molecule type" value="Genomic_DNA"/>
</dbReference>